<organism evidence="4 5">
    <name type="scientific">Streptomyces lanatus</name>
    <dbReference type="NCBI Taxonomy" id="66900"/>
    <lineage>
        <taxon>Bacteria</taxon>
        <taxon>Bacillati</taxon>
        <taxon>Actinomycetota</taxon>
        <taxon>Actinomycetes</taxon>
        <taxon>Kitasatosporales</taxon>
        <taxon>Streptomycetaceae</taxon>
        <taxon>Streptomyces</taxon>
    </lineage>
</organism>
<dbReference type="RefSeq" id="WP_190071906.1">
    <property type="nucleotide sequence ID" value="NZ_BNBM01000008.1"/>
</dbReference>
<comment type="caution">
    <text evidence="4">The sequence shown here is derived from an EMBL/GenBank/DDBJ whole genome shotgun (WGS) entry which is preliminary data.</text>
</comment>
<keyword evidence="1" id="KW-0812">Transmembrane</keyword>
<name>A0ABV1XT14_9ACTN</name>
<evidence type="ECO:0000313" key="4">
    <source>
        <dbReference type="EMBL" id="MER7374749.1"/>
    </source>
</evidence>
<reference evidence="4 5" key="1">
    <citation type="submission" date="2024-06" db="EMBL/GenBank/DDBJ databases">
        <title>The Natural Products Discovery Center: Release of the First 8490 Sequenced Strains for Exploring Actinobacteria Biosynthetic Diversity.</title>
        <authorList>
            <person name="Kalkreuter E."/>
            <person name="Kautsar S.A."/>
            <person name="Yang D."/>
            <person name="Bader C.D."/>
            <person name="Teijaro C.N."/>
            <person name="Fluegel L."/>
            <person name="Davis C.M."/>
            <person name="Simpson J.R."/>
            <person name="Lauterbach L."/>
            <person name="Steele A.D."/>
            <person name="Gui C."/>
            <person name="Meng S."/>
            <person name="Li G."/>
            <person name="Viehrig K."/>
            <person name="Ye F."/>
            <person name="Su P."/>
            <person name="Kiefer A.F."/>
            <person name="Nichols A."/>
            <person name="Cepeda A.J."/>
            <person name="Yan W."/>
            <person name="Fan B."/>
            <person name="Jiang Y."/>
            <person name="Adhikari A."/>
            <person name="Zheng C.-J."/>
            <person name="Schuster L."/>
            <person name="Cowan T.M."/>
            <person name="Smanski M.J."/>
            <person name="Chevrette M.G."/>
            <person name="De Carvalho L.P.S."/>
            <person name="Shen B."/>
        </authorList>
    </citation>
    <scope>NUCLEOTIDE SEQUENCE [LARGE SCALE GENOMIC DNA]</scope>
    <source>
        <strain evidence="4 5">NPDC000155</strain>
    </source>
</reference>
<feature type="transmembrane region" description="Helical" evidence="1">
    <location>
        <begin position="235"/>
        <end position="256"/>
    </location>
</feature>
<keyword evidence="1" id="KW-1133">Transmembrane helix</keyword>
<dbReference type="Proteomes" id="UP001486207">
    <property type="component" value="Unassembled WGS sequence"/>
</dbReference>
<dbReference type="Pfam" id="PF07786">
    <property type="entry name" value="HGSNAT_cat"/>
    <property type="match status" value="1"/>
</dbReference>
<feature type="transmembrane region" description="Helical" evidence="1">
    <location>
        <begin position="370"/>
        <end position="389"/>
    </location>
</feature>
<accession>A0ABV1XT14</accession>
<dbReference type="PANTHER" id="PTHR30590">
    <property type="entry name" value="INNER MEMBRANE PROTEIN"/>
    <property type="match status" value="1"/>
</dbReference>
<feature type="transmembrane region" description="Helical" evidence="1">
    <location>
        <begin position="109"/>
        <end position="130"/>
    </location>
</feature>
<feature type="transmembrane region" description="Helical" evidence="1">
    <location>
        <begin position="198"/>
        <end position="223"/>
    </location>
</feature>
<keyword evidence="5" id="KW-1185">Reference proteome</keyword>
<dbReference type="EMBL" id="JBEPFB010000008">
    <property type="protein sequence ID" value="MER7374749.1"/>
    <property type="molecule type" value="Genomic_DNA"/>
</dbReference>
<dbReference type="InterPro" id="IPR007349">
    <property type="entry name" value="DUF418"/>
</dbReference>
<evidence type="ECO:0000259" key="2">
    <source>
        <dbReference type="Pfam" id="PF04235"/>
    </source>
</evidence>
<keyword evidence="1" id="KW-0472">Membrane</keyword>
<protein>
    <submittedName>
        <fullName evidence="4">DUF418 domain-containing protein</fullName>
    </submittedName>
</protein>
<dbReference type="InterPro" id="IPR012429">
    <property type="entry name" value="HGSNAT_cat"/>
</dbReference>
<evidence type="ECO:0000313" key="5">
    <source>
        <dbReference type="Proteomes" id="UP001486207"/>
    </source>
</evidence>
<gene>
    <name evidence="4" type="ORF">ABT384_19130</name>
</gene>
<feature type="transmembrane region" description="Helical" evidence="1">
    <location>
        <begin position="308"/>
        <end position="328"/>
    </location>
</feature>
<proteinExistence type="predicted"/>
<feature type="transmembrane region" description="Helical" evidence="1">
    <location>
        <begin position="79"/>
        <end position="97"/>
    </location>
</feature>
<feature type="domain" description="Heparan-alpha-glucosaminide N-acetyltransferase catalytic" evidence="3">
    <location>
        <begin position="38"/>
        <end position="230"/>
    </location>
</feature>
<feature type="transmembrane region" description="Helical" evidence="1">
    <location>
        <begin position="340"/>
        <end position="364"/>
    </location>
</feature>
<sequence length="413" mass="43083">MTQNAEDTVLAVRAPTRPEMATRTPAGVPESGRASVGRLVGVDLARGLAVFGMFAAHVGPDPSQGGITGNLMELAHGRASALFAFLAGFSIMLITGRRTPRTGRAGREAVAKVVIRALVLLALGTALTMTGTPVEVILAFYGLYFLLVLPLYRLTAGPLAVIAAGTSLVLPQVLYVVKQALPAEGVDGVWAWPADADGIVSLLFTGSYPALTWIPFVIAGMAVARLDLAATAVRIRLAVTGVLLAALGYGGSWLALHLVPGAMTELGAVSWGGAGSVSSAWWSDTWGFPYDSTTAGLLVASPHSETTLSILANTGVALAVLTACLAAVDAWPRFHRLARPVIAVGSMSLTAYVLHIVGIRLLGIEELPGAALHVLLGFIVAITVFAALWSCRFRRGPLEWLLGKATKPAELVR</sequence>
<evidence type="ECO:0000259" key="3">
    <source>
        <dbReference type="Pfam" id="PF07786"/>
    </source>
</evidence>
<feature type="domain" description="DUF418" evidence="2">
    <location>
        <begin position="303"/>
        <end position="406"/>
    </location>
</feature>
<dbReference type="Pfam" id="PF04235">
    <property type="entry name" value="DUF418"/>
    <property type="match status" value="1"/>
</dbReference>
<evidence type="ECO:0000256" key="1">
    <source>
        <dbReference type="SAM" id="Phobius"/>
    </source>
</evidence>
<dbReference type="PANTHER" id="PTHR30590:SF3">
    <property type="entry name" value="HYPOTHETICAL MEMBRANE SPANNING PROTEIN"/>
    <property type="match status" value="1"/>
</dbReference>
<dbReference type="InterPro" id="IPR052529">
    <property type="entry name" value="Bact_Transport_Assoc"/>
</dbReference>